<dbReference type="NCBIfam" id="NF001464">
    <property type="entry name" value="PRK00321.1-5"/>
    <property type="match status" value="1"/>
</dbReference>
<dbReference type="GO" id="GO:0005737">
    <property type="term" value="C:cytoplasm"/>
    <property type="evidence" value="ECO:0007669"/>
    <property type="project" value="UniProtKB-UniRule"/>
</dbReference>
<evidence type="ECO:0000256" key="6">
    <source>
        <dbReference type="HAMAP-Rule" id="MF_00194"/>
    </source>
</evidence>
<accession>A0A4R1JLK7</accession>
<feature type="coiled-coil region" evidence="7">
    <location>
        <begin position="80"/>
        <end position="109"/>
    </location>
</feature>
<sequence length="303" mass="33617">MWFKNLLLYRLTKPFTHTQEQLEDALSAFAFKPCGSQDLSQLGWVSPLGKQGTALTHSANNELLLCVKKEEKILPSPVIREALQEKIESSEAEQQRSLKKAEKQALKDDIIQQLLPRAFTRHNLTFAWVSPDGGFICVDASSARKADELLGLLRKSLGSLPIVPVSLETPADVTMTDWLKEGKAPNGFELGSEAEFRSALEHGGIIRAKEQDLLSDEITAHLEADKMVTKLALTYADNLSFVLTDEVALKRLKFADELLEENDDIDNEDPLARFDADFALMCGELSQFLPALYEALGGLQATE</sequence>
<dbReference type="PANTHER" id="PTHR38103:SF1">
    <property type="entry name" value="RECOMBINATION-ASSOCIATED PROTEIN RDGC"/>
    <property type="match status" value="1"/>
</dbReference>
<organism evidence="8 9">
    <name type="scientific">Celerinatantimonas diazotrophica</name>
    <dbReference type="NCBI Taxonomy" id="412034"/>
    <lineage>
        <taxon>Bacteria</taxon>
        <taxon>Pseudomonadati</taxon>
        <taxon>Pseudomonadota</taxon>
        <taxon>Gammaproteobacteria</taxon>
        <taxon>Celerinatantimonadaceae</taxon>
        <taxon>Celerinatantimonas</taxon>
    </lineage>
</organism>
<dbReference type="GO" id="GO:0000018">
    <property type="term" value="P:regulation of DNA recombination"/>
    <property type="evidence" value="ECO:0007669"/>
    <property type="project" value="TreeGrafter"/>
</dbReference>
<evidence type="ECO:0000256" key="5">
    <source>
        <dbReference type="ARBA" id="ARBA00023172"/>
    </source>
</evidence>
<protein>
    <recommendedName>
        <fullName evidence="3 6">Recombination-associated protein RdgC</fullName>
    </recommendedName>
</protein>
<dbReference type="GO" id="GO:0006310">
    <property type="term" value="P:DNA recombination"/>
    <property type="evidence" value="ECO:0007669"/>
    <property type="project" value="UniProtKB-UniRule"/>
</dbReference>
<evidence type="ECO:0000256" key="3">
    <source>
        <dbReference type="ARBA" id="ARBA00022296"/>
    </source>
</evidence>
<dbReference type="GO" id="GO:0043590">
    <property type="term" value="C:bacterial nucleoid"/>
    <property type="evidence" value="ECO:0007669"/>
    <property type="project" value="TreeGrafter"/>
</dbReference>
<keyword evidence="5 6" id="KW-0233">DNA recombination</keyword>
<comment type="similarity">
    <text evidence="2 6">Belongs to the RdgC family.</text>
</comment>
<dbReference type="AlphaFoldDB" id="A0A4R1JLK7"/>
<evidence type="ECO:0000313" key="9">
    <source>
        <dbReference type="Proteomes" id="UP000295565"/>
    </source>
</evidence>
<name>A0A4R1JLK7_9GAMM</name>
<evidence type="ECO:0000313" key="8">
    <source>
        <dbReference type="EMBL" id="TCK51945.1"/>
    </source>
</evidence>
<dbReference type="InterPro" id="IPR007476">
    <property type="entry name" value="RdgC"/>
</dbReference>
<dbReference type="PANTHER" id="PTHR38103">
    <property type="entry name" value="RECOMBINATION-ASSOCIATED PROTEIN RDGC"/>
    <property type="match status" value="1"/>
</dbReference>
<proteinExistence type="inferred from homology"/>
<keyword evidence="4 6" id="KW-0963">Cytoplasm</keyword>
<comment type="subcellular location">
    <subcellularLocation>
        <location evidence="1 6">Cytoplasm</location>
        <location evidence="1 6">Nucleoid</location>
    </subcellularLocation>
</comment>
<dbReference type="Pfam" id="PF04381">
    <property type="entry name" value="RdgC"/>
    <property type="match status" value="1"/>
</dbReference>
<keyword evidence="7" id="KW-0175">Coiled coil</keyword>
<dbReference type="EMBL" id="SMGD01000013">
    <property type="protein sequence ID" value="TCK51945.1"/>
    <property type="molecule type" value="Genomic_DNA"/>
</dbReference>
<evidence type="ECO:0000256" key="2">
    <source>
        <dbReference type="ARBA" id="ARBA00008657"/>
    </source>
</evidence>
<keyword evidence="9" id="KW-1185">Reference proteome</keyword>
<reference evidence="8 9" key="1">
    <citation type="submission" date="2019-03" db="EMBL/GenBank/DDBJ databases">
        <title>Genomic Encyclopedia of Type Strains, Phase IV (KMG-IV): sequencing the most valuable type-strain genomes for metagenomic binning, comparative biology and taxonomic classification.</title>
        <authorList>
            <person name="Goeker M."/>
        </authorList>
    </citation>
    <scope>NUCLEOTIDE SEQUENCE [LARGE SCALE GENOMIC DNA]</scope>
    <source>
        <strain evidence="8 9">DSM 18577</strain>
    </source>
</reference>
<dbReference type="HAMAP" id="MF_00194">
    <property type="entry name" value="RdgC"/>
    <property type="match status" value="1"/>
</dbReference>
<evidence type="ECO:0000256" key="4">
    <source>
        <dbReference type="ARBA" id="ARBA00022490"/>
    </source>
</evidence>
<gene>
    <name evidence="6" type="primary">rdgC</name>
    <name evidence="8" type="ORF">EV690_2038</name>
</gene>
<dbReference type="GO" id="GO:0003690">
    <property type="term" value="F:double-stranded DNA binding"/>
    <property type="evidence" value="ECO:0007669"/>
    <property type="project" value="TreeGrafter"/>
</dbReference>
<evidence type="ECO:0000256" key="1">
    <source>
        <dbReference type="ARBA" id="ARBA00004453"/>
    </source>
</evidence>
<dbReference type="RefSeq" id="WP_131912858.1">
    <property type="nucleotide sequence ID" value="NZ_OU594967.1"/>
</dbReference>
<dbReference type="NCBIfam" id="NF001462">
    <property type="entry name" value="PRK00321.1-3"/>
    <property type="match status" value="1"/>
</dbReference>
<comment type="caution">
    <text evidence="8">The sequence shown here is derived from an EMBL/GenBank/DDBJ whole genome shotgun (WGS) entry which is preliminary data.</text>
</comment>
<comment type="function">
    <text evidence="6">May be involved in recombination.</text>
</comment>
<dbReference type="OrthoDB" id="5290530at2"/>
<evidence type="ECO:0000256" key="7">
    <source>
        <dbReference type="SAM" id="Coils"/>
    </source>
</evidence>
<dbReference type="Proteomes" id="UP000295565">
    <property type="component" value="Unassembled WGS sequence"/>
</dbReference>